<dbReference type="PROSITE" id="PS00028">
    <property type="entry name" value="ZINC_FINGER_C2H2_1"/>
    <property type="match status" value="1"/>
</dbReference>
<evidence type="ECO:0000313" key="9">
    <source>
        <dbReference type="EMBL" id="KAK7311899.1"/>
    </source>
</evidence>
<feature type="region of interest" description="Disordered" evidence="7">
    <location>
        <begin position="1"/>
        <end position="49"/>
    </location>
</feature>
<keyword evidence="3 6" id="KW-0863">Zinc-finger</keyword>
<evidence type="ECO:0000256" key="2">
    <source>
        <dbReference type="ARBA" id="ARBA00022723"/>
    </source>
</evidence>
<evidence type="ECO:0000256" key="6">
    <source>
        <dbReference type="PROSITE-ProRule" id="PRU00042"/>
    </source>
</evidence>
<keyword evidence="2" id="KW-0479">Metal-binding</keyword>
<dbReference type="EMBL" id="JAYKXN010000002">
    <property type="protein sequence ID" value="KAK7311899.1"/>
    <property type="molecule type" value="Genomic_DNA"/>
</dbReference>
<dbReference type="GO" id="GO:0008270">
    <property type="term" value="F:zinc ion binding"/>
    <property type="evidence" value="ECO:0007669"/>
    <property type="project" value="UniProtKB-KW"/>
</dbReference>
<gene>
    <name evidence="9" type="ORF">RJT34_10360</name>
</gene>
<dbReference type="AlphaFoldDB" id="A0AAN9PVY7"/>
<keyword evidence="10" id="KW-1185">Reference proteome</keyword>
<dbReference type="InterPro" id="IPR044246">
    <property type="entry name" value="ZFP3-like"/>
</dbReference>
<keyword evidence="4" id="KW-0862">Zinc</keyword>
<evidence type="ECO:0000313" key="10">
    <source>
        <dbReference type="Proteomes" id="UP001359559"/>
    </source>
</evidence>
<dbReference type="GO" id="GO:0005634">
    <property type="term" value="C:nucleus"/>
    <property type="evidence" value="ECO:0007669"/>
    <property type="project" value="UniProtKB-SubCell"/>
</dbReference>
<evidence type="ECO:0000256" key="4">
    <source>
        <dbReference type="ARBA" id="ARBA00022833"/>
    </source>
</evidence>
<dbReference type="Proteomes" id="UP001359559">
    <property type="component" value="Unassembled WGS sequence"/>
</dbReference>
<name>A0AAN9PVY7_CLITE</name>
<organism evidence="9 10">
    <name type="scientific">Clitoria ternatea</name>
    <name type="common">Butterfly pea</name>
    <dbReference type="NCBI Taxonomy" id="43366"/>
    <lineage>
        <taxon>Eukaryota</taxon>
        <taxon>Viridiplantae</taxon>
        <taxon>Streptophyta</taxon>
        <taxon>Embryophyta</taxon>
        <taxon>Tracheophyta</taxon>
        <taxon>Spermatophyta</taxon>
        <taxon>Magnoliopsida</taxon>
        <taxon>eudicotyledons</taxon>
        <taxon>Gunneridae</taxon>
        <taxon>Pentapetalae</taxon>
        <taxon>rosids</taxon>
        <taxon>fabids</taxon>
        <taxon>Fabales</taxon>
        <taxon>Fabaceae</taxon>
        <taxon>Papilionoideae</taxon>
        <taxon>50 kb inversion clade</taxon>
        <taxon>NPAAA clade</taxon>
        <taxon>indigoferoid/millettioid clade</taxon>
        <taxon>Phaseoleae</taxon>
        <taxon>Clitoria</taxon>
    </lineage>
</organism>
<dbReference type="InterPro" id="IPR036236">
    <property type="entry name" value="Znf_C2H2_sf"/>
</dbReference>
<proteinExistence type="predicted"/>
<dbReference type="PANTHER" id="PTHR47287:SF19">
    <property type="entry name" value="TRANSCRIPTION FACTOR C2H2 FAMILY-RELATED"/>
    <property type="match status" value="1"/>
</dbReference>
<feature type="compositionally biased region" description="Basic and acidic residues" evidence="7">
    <location>
        <begin position="32"/>
        <end position="49"/>
    </location>
</feature>
<keyword evidence="5" id="KW-0539">Nucleus</keyword>
<evidence type="ECO:0000256" key="7">
    <source>
        <dbReference type="SAM" id="MobiDB-lite"/>
    </source>
</evidence>
<dbReference type="InterPro" id="IPR013087">
    <property type="entry name" value="Znf_C2H2_type"/>
</dbReference>
<accession>A0AAN9PVY7</accession>
<dbReference type="PANTHER" id="PTHR47287">
    <property type="entry name" value="C2H2 AND C2HC ZINC FINGERS SUPERFAMILY PROTEIN"/>
    <property type="match status" value="1"/>
</dbReference>
<comment type="subcellular location">
    <subcellularLocation>
        <location evidence="1">Nucleus</location>
    </subcellularLocation>
</comment>
<evidence type="ECO:0000256" key="3">
    <source>
        <dbReference type="ARBA" id="ARBA00022771"/>
    </source>
</evidence>
<evidence type="ECO:0000259" key="8">
    <source>
        <dbReference type="PROSITE" id="PS50157"/>
    </source>
</evidence>
<reference evidence="9 10" key="1">
    <citation type="submission" date="2024-01" db="EMBL/GenBank/DDBJ databases">
        <title>The genomes of 5 underutilized Papilionoideae crops provide insights into root nodulation and disease resistance.</title>
        <authorList>
            <person name="Yuan L."/>
        </authorList>
    </citation>
    <scope>NUCLEOTIDE SEQUENCE [LARGE SCALE GENOMIC DNA]</scope>
    <source>
        <strain evidence="9">LY-2023</strain>
        <tissue evidence="9">Leaf</tissue>
    </source>
</reference>
<dbReference type="PROSITE" id="PS50157">
    <property type="entry name" value="ZINC_FINGER_C2H2_2"/>
    <property type="match status" value="1"/>
</dbReference>
<comment type="caution">
    <text evidence="9">The sequence shown here is derived from an EMBL/GenBank/DDBJ whole genome shotgun (WGS) entry which is preliminary data.</text>
</comment>
<dbReference type="GO" id="GO:0009788">
    <property type="term" value="P:negative regulation of abscisic acid-activated signaling pathway"/>
    <property type="evidence" value="ECO:0007669"/>
    <property type="project" value="InterPro"/>
</dbReference>
<evidence type="ECO:0000256" key="1">
    <source>
        <dbReference type="ARBA" id="ARBA00004123"/>
    </source>
</evidence>
<evidence type="ECO:0000256" key="5">
    <source>
        <dbReference type="ARBA" id="ARBA00023242"/>
    </source>
</evidence>
<dbReference type="SUPFAM" id="SSF57667">
    <property type="entry name" value="beta-beta-alpha zinc fingers"/>
    <property type="match status" value="1"/>
</dbReference>
<sequence length="278" mass="30225">METLSQEPPLCDNNLSAGEAPPSPSSPLQNSQDKKHQHAEEEEKEQEAKADILLDLNAPGNDSAPGSSPLLNLITNLDMDLSNTSSSENPFGSDAEPRVFSCNYCQRKFYSSQALGGHQNAHKRERSIAKRGQRSATQQHMMASAAAFGIPFLHNHIHHYATMASLPLHGACSNKPLGIQAHSIIHKPSSHFALNGFGTTFGHHGLSRPLIDQQPGIGKLTAETCHKTGLSSRGIVGRFDVVKNMLNSAKANEEISGITRFKTNQEEMKPHLDLSLKL</sequence>
<dbReference type="Gene3D" id="3.30.160.60">
    <property type="entry name" value="Classic Zinc Finger"/>
    <property type="match status" value="1"/>
</dbReference>
<protein>
    <recommendedName>
        <fullName evidence="8">C2H2-type domain-containing protein</fullName>
    </recommendedName>
</protein>
<feature type="domain" description="C2H2-type" evidence="8">
    <location>
        <begin position="100"/>
        <end position="127"/>
    </location>
</feature>